<evidence type="ECO:0000313" key="7">
    <source>
        <dbReference type="Proteomes" id="UP001157887"/>
    </source>
</evidence>
<dbReference type="InterPro" id="IPR002797">
    <property type="entry name" value="Polysacc_synth"/>
</dbReference>
<evidence type="ECO:0000256" key="2">
    <source>
        <dbReference type="ARBA" id="ARBA00022692"/>
    </source>
</evidence>
<dbReference type="PANTHER" id="PTHR43424:SF1">
    <property type="entry name" value="LOCUS PUTATIVE PROTEIN 1-RELATED"/>
    <property type="match status" value="1"/>
</dbReference>
<dbReference type="GO" id="GO:0016020">
    <property type="term" value="C:membrane"/>
    <property type="evidence" value="ECO:0007669"/>
    <property type="project" value="UniProtKB-SubCell"/>
</dbReference>
<dbReference type="Pfam" id="PF01943">
    <property type="entry name" value="Polysacc_synt"/>
    <property type="match status" value="1"/>
</dbReference>
<dbReference type="RefSeq" id="WP_279661814.1">
    <property type="nucleotide sequence ID" value="NZ_JAOECG010000008.1"/>
</dbReference>
<evidence type="ECO:0000256" key="3">
    <source>
        <dbReference type="ARBA" id="ARBA00022989"/>
    </source>
</evidence>
<feature type="transmembrane region" description="Helical" evidence="5">
    <location>
        <begin position="319"/>
        <end position="340"/>
    </location>
</feature>
<sequence length="401" mass="45599">MINKKASHALLYLLGELVAKGVPFALLPYLTRKLGTDGFGELSYYLSIVVVVMIFLSLSQEAATLSYYYRKGKNGLKYLILAGFFINLIMSLVVFIIVANITSNALIIVTLASVSVIYSFYLAVLQAQKKVKQYICVQILCASLVASFTFIFLEYSISDFVSKRLESLVIAYAIVSIPFFVFFIKKLKFFKIKKIKIYIIYILTYGLPLILHQSSFFVKGQLDRLFISEQYSKAELGIYSAGVQVAAVLPIALMALNKAIVPYYYQSLKDQKLSIQNIKKYTLFCLPLCIIPALIGYILPESVYVWFLGGNYAASKYYTVMYLLGYGANLPYLILVNYFFYHGKNMLISKMTLISSIVYILFLYFFSSHSIELIPYALIFSNLILILILIFNLKVEKGFER</sequence>
<feature type="transmembrane region" description="Helical" evidence="5">
    <location>
        <begin position="165"/>
        <end position="185"/>
    </location>
</feature>
<dbReference type="InterPro" id="IPR052556">
    <property type="entry name" value="PolySynth_Transporter"/>
</dbReference>
<organism evidence="6 7">
    <name type="scientific">Acinetobacter johnsonii</name>
    <dbReference type="NCBI Taxonomy" id="40214"/>
    <lineage>
        <taxon>Bacteria</taxon>
        <taxon>Pseudomonadati</taxon>
        <taxon>Pseudomonadota</taxon>
        <taxon>Gammaproteobacteria</taxon>
        <taxon>Moraxellales</taxon>
        <taxon>Moraxellaceae</taxon>
        <taxon>Acinetobacter</taxon>
    </lineage>
</organism>
<evidence type="ECO:0000256" key="5">
    <source>
        <dbReference type="SAM" id="Phobius"/>
    </source>
</evidence>
<feature type="transmembrane region" description="Helical" evidence="5">
    <location>
        <begin position="238"/>
        <end position="260"/>
    </location>
</feature>
<feature type="transmembrane region" description="Helical" evidence="5">
    <location>
        <begin position="9"/>
        <end position="30"/>
    </location>
</feature>
<feature type="transmembrane region" description="Helical" evidence="5">
    <location>
        <begin position="105"/>
        <end position="123"/>
    </location>
</feature>
<name>A0AAW6RU49_ACIJO</name>
<evidence type="ECO:0000256" key="4">
    <source>
        <dbReference type="ARBA" id="ARBA00023136"/>
    </source>
</evidence>
<evidence type="ECO:0000256" key="1">
    <source>
        <dbReference type="ARBA" id="ARBA00004141"/>
    </source>
</evidence>
<keyword evidence="2 5" id="KW-0812">Transmembrane</keyword>
<comment type="subcellular location">
    <subcellularLocation>
        <location evidence="1">Membrane</location>
        <topology evidence="1">Multi-pass membrane protein</topology>
    </subcellularLocation>
</comment>
<dbReference type="EMBL" id="JAOECG010000008">
    <property type="protein sequence ID" value="MDG9787050.1"/>
    <property type="molecule type" value="Genomic_DNA"/>
</dbReference>
<feature type="transmembrane region" description="Helical" evidence="5">
    <location>
        <begin position="281"/>
        <end position="299"/>
    </location>
</feature>
<dbReference type="Proteomes" id="UP001157887">
    <property type="component" value="Unassembled WGS sequence"/>
</dbReference>
<comment type="caution">
    <text evidence="6">The sequence shown here is derived from an EMBL/GenBank/DDBJ whole genome shotgun (WGS) entry which is preliminary data.</text>
</comment>
<accession>A0AAW6RU49</accession>
<evidence type="ECO:0000313" key="6">
    <source>
        <dbReference type="EMBL" id="MDG9787050.1"/>
    </source>
</evidence>
<reference evidence="6" key="1">
    <citation type="submission" date="2022-09" db="EMBL/GenBank/DDBJ databases">
        <title>Intensive care unit water sources are persistently colonized with multi-drug resistant bacteria and are the site of extensive horizontal gene transfer of antibiotic resistance genes.</title>
        <authorList>
            <person name="Diorio-Toth L."/>
        </authorList>
    </citation>
    <scope>NUCLEOTIDE SEQUENCE</scope>
    <source>
        <strain evidence="6">GD04065</strain>
    </source>
</reference>
<feature type="transmembrane region" description="Helical" evidence="5">
    <location>
        <begin position="78"/>
        <end position="99"/>
    </location>
</feature>
<feature type="transmembrane region" description="Helical" evidence="5">
    <location>
        <begin position="373"/>
        <end position="393"/>
    </location>
</feature>
<gene>
    <name evidence="6" type="ORF">N7566_08630</name>
</gene>
<keyword evidence="4 5" id="KW-0472">Membrane</keyword>
<keyword evidence="3 5" id="KW-1133">Transmembrane helix</keyword>
<dbReference type="AlphaFoldDB" id="A0AAW6RU49"/>
<feature type="transmembrane region" description="Helical" evidence="5">
    <location>
        <begin position="42"/>
        <end position="58"/>
    </location>
</feature>
<feature type="transmembrane region" description="Helical" evidence="5">
    <location>
        <begin position="347"/>
        <end position="367"/>
    </location>
</feature>
<proteinExistence type="predicted"/>
<dbReference type="PANTHER" id="PTHR43424">
    <property type="entry name" value="LOCUS PUTATIVE PROTEIN 1-RELATED"/>
    <property type="match status" value="1"/>
</dbReference>
<feature type="transmembrane region" description="Helical" evidence="5">
    <location>
        <begin position="197"/>
        <end position="218"/>
    </location>
</feature>
<feature type="transmembrane region" description="Helical" evidence="5">
    <location>
        <begin position="135"/>
        <end position="153"/>
    </location>
</feature>
<protein>
    <submittedName>
        <fullName evidence="6">Oligosaccharide flippase family protein</fullName>
    </submittedName>
</protein>